<dbReference type="OrthoDB" id="487863at2"/>
<dbReference type="InterPro" id="IPR036736">
    <property type="entry name" value="ACP-like_sf"/>
</dbReference>
<keyword evidence="3" id="KW-1185">Reference proteome</keyword>
<dbReference type="Pfam" id="PF00550">
    <property type="entry name" value="PP-binding"/>
    <property type="match status" value="1"/>
</dbReference>
<dbReference type="EMBL" id="CP015515">
    <property type="protein sequence ID" value="AND15930.1"/>
    <property type="molecule type" value="Genomic_DNA"/>
</dbReference>
<dbReference type="Gene3D" id="1.10.1200.10">
    <property type="entry name" value="ACP-like"/>
    <property type="match status" value="1"/>
</dbReference>
<dbReference type="AlphaFoldDB" id="A0A160KQS7"/>
<evidence type="ECO:0000313" key="2">
    <source>
        <dbReference type="EMBL" id="AND15930.1"/>
    </source>
</evidence>
<evidence type="ECO:0000259" key="1">
    <source>
        <dbReference type="PROSITE" id="PS50075"/>
    </source>
</evidence>
<protein>
    <submittedName>
        <fullName evidence="2">Polyketide biosynthesis acyl-carrier-protein AcpK</fullName>
    </submittedName>
</protein>
<sequence length="87" mass="9415">MTVDDIRSLIEQAVRQVVPGIGERRIDASDSLEALGADSMDRADIVMDVLAGMQLRVPLVETFGPRDIGELATRLHALSGQSAQRRG</sequence>
<dbReference type="PATRIC" id="fig|33888.3.peg.867"/>
<dbReference type="SUPFAM" id="SSF47336">
    <property type="entry name" value="ACP-like"/>
    <property type="match status" value="1"/>
</dbReference>
<dbReference type="STRING" id="33888.A6122_0777"/>
<dbReference type="Proteomes" id="UP000077071">
    <property type="component" value="Chromosome"/>
</dbReference>
<evidence type="ECO:0000313" key="3">
    <source>
        <dbReference type="Proteomes" id="UP000077071"/>
    </source>
</evidence>
<dbReference type="KEGG" id="rtn:A6122_0777"/>
<proteinExistence type="predicted"/>
<accession>A0A160KQS7</accession>
<name>A0A160KQS7_9MICO</name>
<dbReference type="RefSeq" id="WP_068251870.1">
    <property type="nucleotide sequence ID" value="NZ_CP015515.1"/>
</dbReference>
<dbReference type="InterPro" id="IPR009081">
    <property type="entry name" value="PP-bd_ACP"/>
</dbReference>
<dbReference type="PROSITE" id="PS50075">
    <property type="entry name" value="CARRIER"/>
    <property type="match status" value="1"/>
</dbReference>
<feature type="domain" description="Carrier" evidence="1">
    <location>
        <begin position="4"/>
        <end position="79"/>
    </location>
</feature>
<reference evidence="2 3" key="1">
    <citation type="submission" date="2016-05" db="EMBL/GenBank/DDBJ databases">
        <title>Complete genome sequence of Rathayibacter tritici NCPPB 1953.</title>
        <authorList>
            <person name="Park J."/>
            <person name="Lee H.-H."/>
            <person name="Lee S.-W."/>
            <person name="Seo Y.-S."/>
        </authorList>
    </citation>
    <scope>NUCLEOTIDE SEQUENCE [LARGE SCALE GENOMIC DNA]</scope>
    <source>
        <strain evidence="2 3">NCPPB 1953</strain>
    </source>
</reference>
<gene>
    <name evidence="2" type="ORF">A6122_0777</name>
</gene>
<organism evidence="2 3">
    <name type="scientific">Rathayibacter tritici</name>
    <dbReference type="NCBI Taxonomy" id="33888"/>
    <lineage>
        <taxon>Bacteria</taxon>
        <taxon>Bacillati</taxon>
        <taxon>Actinomycetota</taxon>
        <taxon>Actinomycetes</taxon>
        <taxon>Micrococcales</taxon>
        <taxon>Microbacteriaceae</taxon>
        <taxon>Rathayibacter</taxon>
    </lineage>
</organism>